<proteinExistence type="predicted"/>
<dbReference type="EMBL" id="ADLJ01000002">
    <property type="protein sequence ID" value="EHF01079.1"/>
    <property type="molecule type" value="Genomic_DNA"/>
</dbReference>
<name>G5HCJ9_9FIRM</name>
<evidence type="ECO:0000313" key="1">
    <source>
        <dbReference type="EMBL" id="EHF01079.1"/>
    </source>
</evidence>
<gene>
    <name evidence="1" type="ORF">HMPREF9469_00311</name>
</gene>
<dbReference type="AlphaFoldDB" id="G5HCJ9"/>
<dbReference type="RefSeq" id="WP_007858457.1">
    <property type="nucleotide sequence ID" value="NZ_JH376420.1"/>
</dbReference>
<organism evidence="1 2">
    <name type="scientific">[Clostridium] citroniae WAL-17108</name>
    <dbReference type="NCBI Taxonomy" id="742733"/>
    <lineage>
        <taxon>Bacteria</taxon>
        <taxon>Bacillati</taxon>
        <taxon>Bacillota</taxon>
        <taxon>Clostridia</taxon>
        <taxon>Lachnospirales</taxon>
        <taxon>Lachnospiraceae</taxon>
        <taxon>Enterocloster</taxon>
    </lineage>
</organism>
<evidence type="ECO:0008006" key="3">
    <source>
        <dbReference type="Google" id="ProtNLM"/>
    </source>
</evidence>
<comment type="caution">
    <text evidence="1">The sequence shown here is derived from an EMBL/GenBank/DDBJ whole genome shotgun (WGS) entry which is preliminary data.</text>
</comment>
<sequence>MKKIKRKSVEMRRPDYKFCHYCDRKVKQEEIICPSCGRSLVRSLKGMGKAELLAEESESCFCGSQKRQGSRISFEQVAEELETSFAVGTIFKNT</sequence>
<accession>G5HCJ9</accession>
<evidence type="ECO:0000313" key="2">
    <source>
        <dbReference type="Proteomes" id="UP000003763"/>
    </source>
</evidence>
<dbReference type="PATRIC" id="fig|742733.3.peg.320"/>
<reference evidence="1 2" key="1">
    <citation type="submission" date="2011-08" db="EMBL/GenBank/DDBJ databases">
        <title>The Genome Sequence of Clostridium citroniae WAL-17108.</title>
        <authorList>
            <consortium name="The Broad Institute Genome Sequencing Platform"/>
            <person name="Earl A."/>
            <person name="Ward D."/>
            <person name="Feldgarden M."/>
            <person name="Gevers D."/>
            <person name="Finegold S.M."/>
            <person name="Summanen P.H."/>
            <person name="Molitoris D.R."/>
            <person name="Vaisanen M.L."/>
            <person name="Daigneault M."/>
            <person name="Allen-Vercoe E."/>
            <person name="Young S.K."/>
            <person name="Zeng Q."/>
            <person name="Gargeya S."/>
            <person name="Fitzgerald M."/>
            <person name="Haas B."/>
            <person name="Abouelleil A."/>
            <person name="Alvarado L."/>
            <person name="Arachchi H.M."/>
            <person name="Berlin A."/>
            <person name="Brown A."/>
            <person name="Chapman S.B."/>
            <person name="Chen Z."/>
            <person name="Dunbar C."/>
            <person name="Freedman E."/>
            <person name="Gearin G."/>
            <person name="Gellesch M."/>
            <person name="Goldberg J."/>
            <person name="Griggs A."/>
            <person name="Gujja S."/>
            <person name="Heiman D."/>
            <person name="Howarth C."/>
            <person name="Larson L."/>
            <person name="Lui A."/>
            <person name="MacDonald P.J.P."/>
            <person name="Montmayeur A."/>
            <person name="Murphy C."/>
            <person name="Neiman D."/>
            <person name="Pearson M."/>
            <person name="Priest M."/>
            <person name="Roberts A."/>
            <person name="Saif S."/>
            <person name="Shea T."/>
            <person name="Shenoy N."/>
            <person name="Sisk P."/>
            <person name="Stolte C."/>
            <person name="Sykes S."/>
            <person name="Wortman J."/>
            <person name="Nusbaum C."/>
            <person name="Birren B."/>
        </authorList>
    </citation>
    <scope>NUCLEOTIDE SEQUENCE [LARGE SCALE GENOMIC DNA]</scope>
    <source>
        <strain evidence="1 2">WAL-17108</strain>
    </source>
</reference>
<dbReference type="Proteomes" id="UP000003763">
    <property type="component" value="Unassembled WGS sequence"/>
</dbReference>
<dbReference type="HOGENOM" id="CLU_2381089_0_0_9"/>
<protein>
    <recommendedName>
        <fullName evidence="3">Zinc-ribbon domain-containing protein</fullName>
    </recommendedName>
</protein>